<dbReference type="OrthoDB" id="424974at2759"/>
<evidence type="ECO:0000313" key="13">
    <source>
        <dbReference type="EMBL" id="KAE9165957.1"/>
    </source>
</evidence>
<evidence type="ECO:0000313" key="14">
    <source>
        <dbReference type="EMBL" id="KAE9169145.1"/>
    </source>
</evidence>
<evidence type="ECO:0000313" key="11">
    <source>
        <dbReference type="EMBL" id="KAE9063767.1"/>
    </source>
</evidence>
<evidence type="ECO:0000313" key="17">
    <source>
        <dbReference type="Proteomes" id="UP000429523"/>
    </source>
</evidence>
<keyword evidence="6" id="KW-1133">Transmembrane helix</keyword>
<dbReference type="EMBL" id="QXGA01004456">
    <property type="protein sequence ID" value="KAE9073307.1"/>
    <property type="molecule type" value="Genomic_DNA"/>
</dbReference>
<dbReference type="Proteomes" id="UP000429523">
    <property type="component" value="Unassembled WGS sequence"/>
</dbReference>
<dbReference type="EMBL" id="QXFX01004617">
    <property type="protein sequence ID" value="KAE9063383.1"/>
    <property type="molecule type" value="Genomic_DNA"/>
</dbReference>
<dbReference type="Proteomes" id="UP000437068">
    <property type="component" value="Unassembled WGS sequence"/>
</dbReference>
<comment type="cofactor">
    <cofactor evidence="1">
        <name>FAD</name>
        <dbReference type="ChEBI" id="CHEBI:57692"/>
    </cofactor>
</comment>
<dbReference type="EMBL" id="QXGB01004518">
    <property type="protein sequence ID" value="KAE9165957.1"/>
    <property type="molecule type" value="Genomic_DNA"/>
</dbReference>
<reference evidence="17 18" key="1">
    <citation type="submission" date="2018-08" db="EMBL/GenBank/DDBJ databases">
        <title>Genomic investigation of the strawberry pathogen Phytophthora fragariae indicates pathogenicity is determined by transcriptional variation in three key races.</title>
        <authorList>
            <person name="Adams T.M."/>
            <person name="Armitage A.D."/>
            <person name="Sobczyk M.K."/>
            <person name="Bates H.J."/>
            <person name="Dunwell J.M."/>
            <person name="Nellist C.F."/>
            <person name="Harrison R.J."/>
        </authorList>
    </citation>
    <scope>NUCLEOTIDE SEQUENCE [LARGE SCALE GENOMIC DNA]</scope>
    <source>
        <strain evidence="16 19">A4</strain>
        <strain evidence="15 20">BC-1</strain>
        <strain evidence="14 24">BC-23</strain>
        <strain evidence="13 18">NOV-27</strain>
        <strain evidence="12 21">NOV-5</strain>
        <strain evidence="11 22">NOV-71</strain>
        <strain evidence="8 17">NOV-9</strain>
        <strain evidence="10 25">ONT-3</strain>
        <strain evidence="9 23">SCRP245</strain>
    </source>
</reference>
<evidence type="ECO:0000313" key="24">
    <source>
        <dbReference type="Proteomes" id="UP000476176"/>
    </source>
</evidence>
<keyword evidence="6" id="KW-0812">Transmembrane</keyword>
<evidence type="ECO:0000256" key="5">
    <source>
        <dbReference type="ARBA" id="ARBA00023002"/>
    </source>
</evidence>
<feature type="domain" description="FAD dependent oxidoreductase" evidence="7">
    <location>
        <begin position="7"/>
        <end position="143"/>
    </location>
</feature>
<proteinExistence type="inferred from homology"/>
<evidence type="ECO:0000313" key="20">
    <source>
        <dbReference type="Proteomes" id="UP000440367"/>
    </source>
</evidence>
<dbReference type="AlphaFoldDB" id="A0A6A3DEW8"/>
<evidence type="ECO:0000313" key="23">
    <source>
        <dbReference type="Proteomes" id="UP000460718"/>
    </source>
</evidence>
<dbReference type="GO" id="GO:0008115">
    <property type="term" value="F:sarcosine oxidase activity"/>
    <property type="evidence" value="ECO:0007669"/>
    <property type="project" value="TreeGrafter"/>
</dbReference>
<dbReference type="SUPFAM" id="SSF51905">
    <property type="entry name" value="FAD/NAD(P)-binding domain"/>
    <property type="match status" value="1"/>
</dbReference>
<evidence type="ECO:0000313" key="10">
    <source>
        <dbReference type="EMBL" id="KAE9063383.1"/>
    </source>
</evidence>
<dbReference type="Proteomes" id="UP000433483">
    <property type="component" value="Unassembled WGS sequence"/>
</dbReference>
<evidence type="ECO:0000256" key="1">
    <source>
        <dbReference type="ARBA" id="ARBA00001974"/>
    </source>
</evidence>
<evidence type="ECO:0000256" key="4">
    <source>
        <dbReference type="ARBA" id="ARBA00022827"/>
    </source>
</evidence>
<keyword evidence="3" id="KW-0285">Flavoprotein</keyword>
<feature type="transmembrane region" description="Helical" evidence="6">
    <location>
        <begin position="6"/>
        <end position="25"/>
    </location>
</feature>
<evidence type="ECO:0000313" key="9">
    <source>
        <dbReference type="EMBL" id="KAE8962131.1"/>
    </source>
</evidence>
<dbReference type="PANTHER" id="PTHR10961">
    <property type="entry name" value="PEROXISOMAL SARCOSINE OXIDASE"/>
    <property type="match status" value="1"/>
</dbReference>
<dbReference type="EMBL" id="QXFW01005399">
    <property type="protein sequence ID" value="KAE8962131.1"/>
    <property type="molecule type" value="Genomic_DNA"/>
</dbReference>
<evidence type="ECO:0000313" key="18">
    <source>
        <dbReference type="Proteomes" id="UP000433483"/>
    </source>
</evidence>
<dbReference type="Proteomes" id="UP000440367">
    <property type="component" value="Unassembled WGS sequence"/>
</dbReference>
<dbReference type="EMBL" id="QXGE01004687">
    <property type="protein sequence ID" value="KAE9269800.1"/>
    <property type="molecule type" value="Genomic_DNA"/>
</dbReference>
<evidence type="ECO:0000313" key="16">
    <source>
        <dbReference type="EMBL" id="KAE9269800.1"/>
    </source>
</evidence>
<keyword evidence="6" id="KW-0472">Membrane</keyword>
<dbReference type="PANTHER" id="PTHR10961:SF7">
    <property type="entry name" value="FAD DEPENDENT OXIDOREDUCTASE DOMAIN-CONTAINING PROTEIN"/>
    <property type="match status" value="1"/>
</dbReference>
<dbReference type="Pfam" id="PF01266">
    <property type="entry name" value="DAO"/>
    <property type="match status" value="1"/>
</dbReference>
<protein>
    <recommendedName>
        <fullName evidence="7">FAD dependent oxidoreductase domain-containing protein</fullName>
    </recommendedName>
</protein>
<name>A0A6A3DEW8_9STRA</name>
<evidence type="ECO:0000313" key="8">
    <source>
        <dbReference type="EMBL" id="KAE8919899.1"/>
    </source>
</evidence>
<dbReference type="InterPro" id="IPR045170">
    <property type="entry name" value="MTOX"/>
</dbReference>
<evidence type="ECO:0000313" key="19">
    <source>
        <dbReference type="Proteomes" id="UP000437068"/>
    </source>
</evidence>
<comment type="caution">
    <text evidence="8">The sequence shown here is derived from an EMBL/GenBank/DDBJ whole genome shotgun (WGS) entry which is preliminary data.</text>
</comment>
<keyword evidence="4" id="KW-0274">FAD</keyword>
<dbReference type="InterPro" id="IPR036188">
    <property type="entry name" value="FAD/NAD-bd_sf"/>
</dbReference>
<keyword evidence="18" id="KW-1185">Reference proteome</keyword>
<evidence type="ECO:0000313" key="12">
    <source>
        <dbReference type="EMBL" id="KAE9073307.1"/>
    </source>
</evidence>
<dbReference type="EMBL" id="QXGD01003835">
    <property type="protein sequence ID" value="KAE9174223.1"/>
    <property type="molecule type" value="Genomic_DNA"/>
</dbReference>
<dbReference type="Gene3D" id="3.30.9.10">
    <property type="entry name" value="D-Amino Acid Oxidase, subunit A, domain 2"/>
    <property type="match status" value="1"/>
</dbReference>
<dbReference type="InterPro" id="IPR006076">
    <property type="entry name" value="FAD-dep_OxRdtase"/>
</dbReference>
<evidence type="ECO:0000313" key="21">
    <source>
        <dbReference type="Proteomes" id="UP000440732"/>
    </source>
</evidence>
<gene>
    <name evidence="16" type="ORF">PF001_g29069</name>
    <name evidence="15" type="ORF">PF002_g29112</name>
    <name evidence="14" type="ORF">PF004_g28279</name>
    <name evidence="13" type="ORF">PF005_g29395</name>
    <name evidence="12" type="ORF">PF006_g28768</name>
    <name evidence="11" type="ORF">PF007_g29438</name>
    <name evidence="8" type="ORF">PF009_g29801</name>
    <name evidence="10" type="ORF">PF010_g29010</name>
    <name evidence="9" type="ORF">PF011_g29500</name>
</gene>
<evidence type="ECO:0000313" key="15">
    <source>
        <dbReference type="EMBL" id="KAE9174223.1"/>
    </source>
</evidence>
<keyword evidence="5" id="KW-0560">Oxidoreductase</keyword>
<evidence type="ECO:0000259" key="7">
    <source>
        <dbReference type="Pfam" id="PF01266"/>
    </source>
</evidence>
<dbReference type="Proteomes" id="UP000440732">
    <property type="component" value="Unassembled WGS sequence"/>
</dbReference>
<evidence type="ECO:0000313" key="22">
    <source>
        <dbReference type="Proteomes" id="UP000441208"/>
    </source>
</evidence>
<dbReference type="GO" id="GO:0050660">
    <property type="term" value="F:flavin adenine dinucleotide binding"/>
    <property type="evidence" value="ECO:0007669"/>
    <property type="project" value="InterPro"/>
</dbReference>
<evidence type="ECO:0000256" key="2">
    <source>
        <dbReference type="ARBA" id="ARBA00010989"/>
    </source>
</evidence>
<evidence type="ECO:0000256" key="3">
    <source>
        <dbReference type="ARBA" id="ARBA00022630"/>
    </source>
</evidence>
<dbReference type="EMBL" id="QXGF01004366">
    <property type="protein sequence ID" value="KAE8919899.1"/>
    <property type="molecule type" value="Genomic_DNA"/>
</dbReference>
<dbReference type="Proteomes" id="UP000476176">
    <property type="component" value="Unassembled WGS sequence"/>
</dbReference>
<evidence type="ECO:0000313" key="25">
    <source>
        <dbReference type="Proteomes" id="UP000488956"/>
    </source>
</evidence>
<dbReference type="Gene3D" id="3.50.50.60">
    <property type="entry name" value="FAD/NAD(P)-binding domain"/>
    <property type="match status" value="1"/>
</dbReference>
<dbReference type="Proteomes" id="UP000460718">
    <property type="component" value="Unassembled WGS sequence"/>
</dbReference>
<dbReference type="EMBL" id="QXFZ01004572">
    <property type="protein sequence ID" value="KAE9063767.1"/>
    <property type="molecule type" value="Genomic_DNA"/>
</dbReference>
<accession>A0A6A3DEW8</accession>
<comment type="similarity">
    <text evidence="2">Belongs to the MSOX/MTOX family.</text>
</comment>
<sequence length="151" mass="16809">MATPAYDVVVVGAGLMGSAAAYYAAKEGKRVLLREQFELLLEQFELLHGKGSSLGTSRIFRVAYPSDTYTELCLTSLQLWRAIEKEAGVELIRMTGELDFAFEQVDDLVLLEKTLSKYKVPFETLTGAQVNRRFPGFSLPDNSHAVQSTIR</sequence>
<dbReference type="Proteomes" id="UP000441208">
    <property type="component" value="Unassembled WGS sequence"/>
</dbReference>
<dbReference type="EMBL" id="QXGC01004488">
    <property type="protein sequence ID" value="KAE9169145.1"/>
    <property type="molecule type" value="Genomic_DNA"/>
</dbReference>
<organism evidence="8 17">
    <name type="scientific">Phytophthora fragariae</name>
    <dbReference type="NCBI Taxonomy" id="53985"/>
    <lineage>
        <taxon>Eukaryota</taxon>
        <taxon>Sar</taxon>
        <taxon>Stramenopiles</taxon>
        <taxon>Oomycota</taxon>
        <taxon>Peronosporomycetes</taxon>
        <taxon>Peronosporales</taxon>
        <taxon>Peronosporaceae</taxon>
        <taxon>Phytophthora</taxon>
    </lineage>
</organism>
<dbReference type="Proteomes" id="UP000488956">
    <property type="component" value="Unassembled WGS sequence"/>
</dbReference>
<evidence type="ECO:0000256" key="6">
    <source>
        <dbReference type="SAM" id="Phobius"/>
    </source>
</evidence>